<dbReference type="OrthoDB" id="311595at2759"/>
<proteinExistence type="predicted"/>
<feature type="chain" id="PRO_5035772058" description="Transmembrane protein" evidence="2">
    <location>
        <begin position="16"/>
        <end position="1342"/>
    </location>
</feature>
<dbReference type="Proteomes" id="UP000683925">
    <property type="component" value="Unassembled WGS sequence"/>
</dbReference>
<dbReference type="EMBL" id="CAJJDP010000078">
    <property type="protein sequence ID" value="CAD8182529.1"/>
    <property type="molecule type" value="Genomic_DNA"/>
</dbReference>
<feature type="transmembrane region" description="Helical" evidence="1">
    <location>
        <begin position="1307"/>
        <end position="1324"/>
    </location>
</feature>
<protein>
    <recommendedName>
        <fullName evidence="5">Transmembrane protein</fullName>
    </recommendedName>
</protein>
<evidence type="ECO:0000313" key="4">
    <source>
        <dbReference type="Proteomes" id="UP000683925"/>
    </source>
</evidence>
<gene>
    <name evidence="3" type="ORF">POCTA_138.1.T0790064</name>
</gene>
<evidence type="ECO:0008006" key="5">
    <source>
        <dbReference type="Google" id="ProtNLM"/>
    </source>
</evidence>
<feature type="signal peptide" evidence="2">
    <location>
        <begin position="1"/>
        <end position="15"/>
    </location>
</feature>
<evidence type="ECO:0000313" key="3">
    <source>
        <dbReference type="EMBL" id="CAD8182529.1"/>
    </source>
</evidence>
<keyword evidence="1" id="KW-0472">Membrane</keyword>
<accession>A0A8S1W337</accession>
<comment type="caution">
    <text evidence="3">The sequence shown here is derived from an EMBL/GenBank/DDBJ whole genome shotgun (WGS) entry which is preliminary data.</text>
</comment>
<evidence type="ECO:0000256" key="2">
    <source>
        <dbReference type="SAM" id="SignalP"/>
    </source>
</evidence>
<keyword evidence="4" id="KW-1185">Reference proteome</keyword>
<sequence>MKILFLVIEVIQVICLIPSFQLKLDQEISLYPTEGELYYYYFQHWVIQDELMCKIEPQIPNVQVMNQCEEIFQTQGNEFISMSSNNTHFITLSYENEVIMYEWKNQIIEQVGESVTIDSSLNCFNINLSLNFSILVDCYQNNEFLLIQLLDNKSIPAYQVQSSMPASTKIQSIVNGTNAFIVYAQYFEDYSILSLFSSSFQNQSTLNNQFIDFDIPITISPNIYAITSQDIFQISISPQSQFQIKINFSQENINTFTTIDVYNDLYMYSQCDQILLGCYYNELPYIIQLLGCENQIFMMQYMYGDAQEPILNVIQNSNFVIFQSNDQIVIQQQYANNNFQYQLYHQQNFLVYINSDNELFIFNEQILAYQINIFSLKVNLTNLESAGNNYTFMILCQNKNQSIYTYNKVYLSVLTKNDTNIYVIFDQSFPQYQISLNINVTNTFNSFSGQLLQYKQNPDGIPLNFASMAQQQAGQINQIYYLEQFLSTIEQDNFIYLIGYNNYSIDILQSQVNPTSTFQFSQICSINISVNASSLQVAYSIQPQMIILGFSANNKIYLFQYYNSNNSIISYSNYTFNSQFSDFVVTYGNVIILFANQQIEIMTFDFTNTFTLNQSSINKLFNNIQFNPIQIVVNTQLLSSLLYINNLNEVIIISIDYNSIPIPISLIKVNYKIKQINIISQQLILSYLCNDDQNTCFQVYNVQNLPIYYFVKSLYSVNVDSEVTIQSDNLFLYVTFNNYTVYAYNPSLPYHQSLYYMLKLSSPIKCAYAIPSYYFYVPEFQYEKSIILLSNNTIYQLNRFQLFQISVEFYNEPFNNSVFYPQFIYNYNVTSILNEKTLYQTPNQSIILYSNFTVFQNQTNQSINLTKHNIIPDSKNFSYPMTLIVDRQVGYCTLKNLAQTNDLNKYCSLTQALQYKSTSIPNYSNFSLITSINNECFALQNSSYIQTVNSNLTQVSNSSYSNLNLTQCLKSTSNNYTLYSICGNNTSQYLLNFTLNCDGNIVLSETIQLPKTFQRISKLNVTSNQIFILGTLENSSFQQLYWFNQFKHNLQIISAATDFSVAQVPKQFEDIQAQLIVIFFTNYYLQQQFMLINDSRVQLGQQAQIEIQFCEDLYFCYLQQDIVYNSVLIIQIQLKSVTILASSNNFSYIAVVKLEQRNCSKNENCKGQGIRTIPIYGDLINKGNSFYSNGVLTQQFINNTNYIIGVYYLNNLLIRNLREPILMFGSFTATVSSYAIIANPYQNGIALYIYDQYILSYPIGTWNITCLLNKKTQNQLNVSIFCNNEFSSGIYNISFNPPLLERNSKRWIYTLISIIVLLLLYFYLKVRQKTIELKYIQQEVEL</sequence>
<dbReference type="OMA" id="EYHMENI"/>
<name>A0A8S1W337_PAROT</name>
<evidence type="ECO:0000256" key="1">
    <source>
        <dbReference type="SAM" id="Phobius"/>
    </source>
</evidence>
<organism evidence="3 4">
    <name type="scientific">Paramecium octaurelia</name>
    <dbReference type="NCBI Taxonomy" id="43137"/>
    <lineage>
        <taxon>Eukaryota</taxon>
        <taxon>Sar</taxon>
        <taxon>Alveolata</taxon>
        <taxon>Ciliophora</taxon>
        <taxon>Intramacronucleata</taxon>
        <taxon>Oligohymenophorea</taxon>
        <taxon>Peniculida</taxon>
        <taxon>Parameciidae</taxon>
        <taxon>Paramecium</taxon>
    </lineage>
</organism>
<keyword evidence="1" id="KW-0812">Transmembrane</keyword>
<keyword evidence="1" id="KW-1133">Transmembrane helix</keyword>
<keyword evidence="2" id="KW-0732">Signal</keyword>
<reference evidence="3" key="1">
    <citation type="submission" date="2021-01" db="EMBL/GenBank/DDBJ databases">
        <authorList>
            <consortium name="Genoscope - CEA"/>
            <person name="William W."/>
        </authorList>
    </citation>
    <scope>NUCLEOTIDE SEQUENCE</scope>
</reference>